<dbReference type="GO" id="GO:0046872">
    <property type="term" value="F:metal ion binding"/>
    <property type="evidence" value="ECO:0007669"/>
    <property type="project" value="UniProtKB-UniRule"/>
</dbReference>
<dbReference type="Proteomes" id="UP000249577">
    <property type="component" value="Unassembled WGS sequence"/>
</dbReference>
<keyword evidence="6 13" id="KW-0349">Heme</keyword>
<feature type="transmembrane region" description="Helical" evidence="13">
    <location>
        <begin position="56"/>
        <end position="76"/>
    </location>
</feature>
<feature type="transmembrane region" description="Helical" evidence="13">
    <location>
        <begin position="96"/>
        <end position="120"/>
    </location>
</feature>
<evidence type="ECO:0000313" key="15">
    <source>
        <dbReference type="Proteomes" id="UP000249577"/>
    </source>
</evidence>
<dbReference type="AlphaFoldDB" id="A0A2W5MNE3"/>
<comment type="similarity">
    <text evidence="2 13">Belongs to the cytochrome ubiquinol oxidase subunit 1 family.</text>
</comment>
<evidence type="ECO:0000256" key="1">
    <source>
        <dbReference type="ARBA" id="ARBA00004429"/>
    </source>
</evidence>
<dbReference type="GO" id="GO:0009055">
    <property type="term" value="F:electron transfer activity"/>
    <property type="evidence" value="ECO:0007669"/>
    <property type="project" value="UniProtKB-UniRule"/>
</dbReference>
<evidence type="ECO:0000256" key="7">
    <source>
        <dbReference type="ARBA" id="ARBA00022692"/>
    </source>
</evidence>
<dbReference type="PANTHER" id="PTHR30365">
    <property type="entry name" value="CYTOCHROME D UBIQUINOL OXIDASE"/>
    <property type="match status" value="1"/>
</dbReference>
<dbReference type="GO" id="GO:0070069">
    <property type="term" value="C:cytochrome complex"/>
    <property type="evidence" value="ECO:0007669"/>
    <property type="project" value="UniProtKB-UniRule"/>
</dbReference>
<dbReference type="PIRSF" id="PIRSF006446">
    <property type="entry name" value="Cyt_quinol_oxidase_1"/>
    <property type="match status" value="1"/>
</dbReference>
<organism evidence="14 15">
    <name type="scientific">Ancylobacter novellus</name>
    <name type="common">Thiobacillus novellus</name>
    <dbReference type="NCBI Taxonomy" id="921"/>
    <lineage>
        <taxon>Bacteria</taxon>
        <taxon>Pseudomonadati</taxon>
        <taxon>Pseudomonadota</taxon>
        <taxon>Alphaproteobacteria</taxon>
        <taxon>Hyphomicrobiales</taxon>
        <taxon>Xanthobacteraceae</taxon>
        <taxon>Ancylobacter</taxon>
    </lineage>
</organism>
<keyword evidence="9 13" id="KW-0249">Electron transport</keyword>
<evidence type="ECO:0000256" key="3">
    <source>
        <dbReference type="ARBA" id="ARBA00022448"/>
    </source>
</evidence>
<dbReference type="GO" id="GO:0005886">
    <property type="term" value="C:plasma membrane"/>
    <property type="evidence" value="ECO:0007669"/>
    <property type="project" value="UniProtKB-SubCell"/>
</dbReference>
<evidence type="ECO:0000256" key="8">
    <source>
        <dbReference type="ARBA" id="ARBA00022723"/>
    </source>
</evidence>
<accession>A0A2W5MNE3</accession>
<protein>
    <submittedName>
        <fullName evidence="14">Cytochrome bd-I ubiquinol oxidase subunit CydA</fullName>
    </submittedName>
</protein>
<dbReference type="InterPro" id="IPR002585">
    <property type="entry name" value="Cyt-d_ubiquinol_oxidase_su_1"/>
</dbReference>
<reference evidence="14 15" key="1">
    <citation type="submission" date="2017-08" db="EMBL/GenBank/DDBJ databases">
        <title>Infants hospitalized years apart are colonized by the same room-sourced microbial strains.</title>
        <authorList>
            <person name="Brooks B."/>
            <person name="Olm M.R."/>
            <person name="Firek B.A."/>
            <person name="Baker R."/>
            <person name="Thomas B.C."/>
            <person name="Morowitz M.J."/>
            <person name="Banfield J.F."/>
        </authorList>
    </citation>
    <scope>NUCLEOTIDE SEQUENCE [LARGE SCALE GENOMIC DNA]</scope>
    <source>
        <strain evidence="14">S2_005_003_R2_43</strain>
    </source>
</reference>
<name>A0A2W5MNE3_ANCNO</name>
<evidence type="ECO:0000256" key="2">
    <source>
        <dbReference type="ARBA" id="ARBA00009819"/>
    </source>
</evidence>
<keyword evidence="8 13" id="KW-0479">Metal-binding</keyword>
<keyword evidence="4 13" id="KW-1003">Cell membrane</keyword>
<feature type="transmembrane region" description="Helical" evidence="13">
    <location>
        <begin position="475"/>
        <end position="496"/>
    </location>
</feature>
<feature type="transmembrane region" description="Helical" evidence="13">
    <location>
        <begin position="132"/>
        <end position="155"/>
    </location>
</feature>
<comment type="caution">
    <text evidence="14">The sequence shown here is derived from an EMBL/GenBank/DDBJ whole genome shotgun (WGS) entry which is preliminary data.</text>
</comment>
<feature type="transmembrane region" description="Helical" evidence="13">
    <location>
        <begin position="392"/>
        <end position="414"/>
    </location>
</feature>
<keyword evidence="3 13" id="KW-0813">Transport</keyword>
<dbReference type="EMBL" id="QFPN01000001">
    <property type="protein sequence ID" value="PZQ19203.1"/>
    <property type="molecule type" value="Genomic_DNA"/>
</dbReference>
<feature type="transmembrane region" description="Helical" evidence="13">
    <location>
        <begin position="426"/>
        <end position="448"/>
    </location>
</feature>
<evidence type="ECO:0000256" key="12">
    <source>
        <dbReference type="ARBA" id="ARBA00023136"/>
    </source>
</evidence>
<dbReference type="GO" id="GO:0020037">
    <property type="term" value="F:heme binding"/>
    <property type="evidence" value="ECO:0007669"/>
    <property type="project" value="TreeGrafter"/>
</dbReference>
<keyword evidence="7 13" id="KW-0812">Transmembrane</keyword>
<evidence type="ECO:0000256" key="9">
    <source>
        <dbReference type="ARBA" id="ARBA00022982"/>
    </source>
</evidence>
<keyword evidence="5" id="KW-0997">Cell inner membrane</keyword>
<keyword evidence="12 13" id="KW-0472">Membrane</keyword>
<evidence type="ECO:0000256" key="13">
    <source>
        <dbReference type="PIRNR" id="PIRNR006446"/>
    </source>
</evidence>
<gene>
    <name evidence="14" type="ORF">DI565_02155</name>
</gene>
<dbReference type="PANTHER" id="PTHR30365:SF0">
    <property type="entry name" value="CYTOCHROME BD-I UBIQUINOL OXIDASE SUBUNIT 1"/>
    <property type="match status" value="1"/>
</dbReference>
<proteinExistence type="inferred from homology"/>
<evidence type="ECO:0000256" key="6">
    <source>
        <dbReference type="ARBA" id="ARBA00022617"/>
    </source>
</evidence>
<evidence type="ECO:0000313" key="14">
    <source>
        <dbReference type="EMBL" id="PZQ19203.1"/>
    </source>
</evidence>
<evidence type="ECO:0000256" key="11">
    <source>
        <dbReference type="ARBA" id="ARBA00023004"/>
    </source>
</evidence>
<evidence type="ECO:0000256" key="10">
    <source>
        <dbReference type="ARBA" id="ARBA00022989"/>
    </source>
</evidence>
<dbReference type="GO" id="GO:0019646">
    <property type="term" value="P:aerobic electron transport chain"/>
    <property type="evidence" value="ECO:0007669"/>
    <property type="project" value="InterPro"/>
</dbReference>
<keyword evidence="11 13" id="KW-0408">Iron</keyword>
<comment type="subcellular location">
    <subcellularLocation>
        <location evidence="1">Cell inner membrane</location>
        <topology evidence="1">Multi-pass membrane protein</topology>
    </subcellularLocation>
</comment>
<sequence length="529" mass="57865">MTLADLDVVTLSRLQFGLTAMYHFLFVPLTLGLAVLLAIMETVYVMTGREIWKTMVRFWGVLFGINFAMGVATGVTMEFQFGTNWAYYSHYVGDVFGAPLAIEGLMAFFLEATFVGLFFFGWNRLSRVGHLCVTWALALGTNLSALWILIANGWMQNPVGAVFNPDTMRMEVSDFAALIFNPVAQAKFVHTVSAGYVTGAVFVLAISALYLLRGRHRELAVRSATIAASFGLASALSVVVLGDESGYTAGENQKMKVAAIEAMWKTEPAPASFTLFGIPDAETRETRYEVKIPWMLGLIATRSISKEVPGIEELVSQVEARIRVGLMAYDALRKLKADRSDQTARATLRMTSGELGYALLLKKIRPDVENATDEEVSRAAWGTVPPVSPLFWSFRLMVGLGFFFIALFATAFVLASRRRIADARWFLWIALASLPLPWIASELGWSVAEIGRQPWVIEGVLPTFLAVSSVSAGNVVTTLIGFVVFYSALAVVDLVLMVKSVRMGPDALLGLKPEPTAVRKPSAVPSPAL</sequence>
<evidence type="ECO:0000256" key="5">
    <source>
        <dbReference type="ARBA" id="ARBA00022519"/>
    </source>
</evidence>
<evidence type="ECO:0000256" key="4">
    <source>
        <dbReference type="ARBA" id="ARBA00022475"/>
    </source>
</evidence>
<feature type="transmembrane region" description="Helical" evidence="13">
    <location>
        <begin position="20"/>
        <end position="44"/>
    </location>
</feature>
<dbReference type="GO" id="GO:0016682">
    <property type="term" value="F:oxidoreductase activity, acting on diphenols and related substances as donors, oxygen as acceptor"/>
    <property type="evidence" value="ECO:0007669"/>
    <property type="project" value="TreeGrafter"/>
</dbReference>
<keyword evidence="10 13" id="KW-1133">Transmembrane helix</keyword>
<feature type="transmembrane region" description="Helical" evidence="13">
    <location>
        <begin position="219"/>
        <end position="241"/>
    </location>
</feature>
<feature type="transmembrane region" description="Helical" evidence="13">
    <location>
        <begin position="188"/>
        <end position="212"/>
    </location>
</feature>
<dbReference type="Pfam" id="PF01654">
    <property type="entry name" value="Cyt_bd_oxida_I"/>
    <property type="match status" value="1"/>
</dbReference>